<organism evidence="1 2">
    <name type="scientific">Perkinsus chesapeaki</name>
    <name type="common">Clam parasite</name>
    <name type="synonym">Perkinsus andrewsi</name>
    <dbReference type="NCBI Taxonomy" id="330153"/>
    <lineage>
        <taxon>Eukaryota</taxon>
        <taxon>Sar</taxon>
        <taxon>Alveolata</taxon>
        <taxon>Perkinsozoa</taxon>
        <taxon>Perkinsea</taxon>
        <taxon>Perkinsida</taxon>
        <taxon>Perkinsidae</taxon>
        <taxon>Perkinsus</taxon>
    </lineage>
</organism>
<dbReference type="Proteomes" id="UP000591131">
    <property type="component" value="Unassembled WGS sequence"/>
</dbReference>
<name>A0A7J6LMX5_PERCH</name>
<evidence type="ECO:0000313" key="2">
    <source>
        <dbReference type="Proteomes" id="UP000591131"/>
    </source>
</evidence>
<reference evidence="1 2" key="1">
    <citation type="submission" date="2020-04" db="EMBL/GenBank/DDBJ databases">
        <title>Perkinsus chesapeaki whole genome sequence.</title>
        <authorList>
            <person name="Bogema D.R."/>
        </authorList>
    </citation>
    <scope>NUCLEOTIDE SEQUENCE [LARGE SCALE GENOMIC DNA]</scope>
    <source>
        <strain evidence="1">ATCC PRA-425</strain>
    </source>
</reference>
<dbReference type="OrthoDB" id="427814at2759"/>
<dbReference type="AlphaFoldDB" id="A0A7J6LMX5"/>
<sequence length="365" mass="39829">MTKSIVSVLSEFAGDSKSLCIFGGGGGSDQETARLLAVSLVSCKKHSLKTITVITAFAPLYDREGPHQENEIFTARSREQTKLKYTGKPFKSWQKSASGEWEYAQRDASRSYSDNECVASLSEDSSHDGLLYTTAQPVEVEGVTIQSYGLVVVPPSEKPLFEASRDLLQRLLCPTNSDIVEPILLVDTGGDGMKFYTKRSLPAGAAHMGDVDVTAIYGGVSDSRDTDSLRLCLQISRKKNGKMAFLVVGPGADGESSTQGLTNTHDMIRRNGSLVLEGSVAELIGIMDDHTSLPERHLLKLWLQPRQFSTIAHITEAVKLGEHKNTSMDDQTVTIRRQGVVVGPRPASFLSSFWLISGDILEEFL</sequence>
<proteinExistence type="predicted"/>
<evidence type="ECO:0000313" key="1">
    <source>
        <dbReference type="EMBL" id="KAF4660614.1"/>
    </source>
</evidence>
<keyword evidence="2" id="KW-1185">Reference proteome</keyword>
<accession>A0A7J6LMX5</accession>
<protein>
    <submittedName>
        <fullName evidence="1">Uncharacterized protein</fullName>
    </submittedName>
</protein>
<comment type="caution">
    <text evidence="1">The sequence shown here is derived from an EMBL/GenBank/DDBJ whole genome shotgun (WGS) entry which is preliminary data.</text>
</comment>
<dbReference type="EMBL" id="JAAPAO010000406">
    <property type="protein sequence ID" value="KAF4660614.1"/>
    <property type="molecule type" value="Genomic_DNA"/>
</dbReference>
<gene>
    <name evidence="1" type="ORF">FOL47_007074</name>
</gene>